<proteinExistence type="predicted"/>
<reference evidence="2 3" key="1">
    <citation type="submission" date="2018-01" db="EMBL/GenBank/DDBJ databases">
        <title>Draft genome sequence of Streptomyces sp. 13K301.</title>
        <authorList>
            <person name="Sahin N."/>
            <person name="Saygin H."/>
            <person name="Ay H."/>
        </authorList>
    </citation>
    <scope>NUCLEOTIDE SEQUENCE [LARGE SCALE GENOMIC DNA]</scope>
    <source>
        <strain evidence="2 3">13K301</strain>
    </source>
</reference>
<protein>
    <submittedName>
        <fullName evidence="2">Uncharacterized protein</fullName>
    </submittedName>
</protein>
<dbReference type="Proteomes" id="UP000235943">
    <property type="component" value="Unassembled WGS sequence"/>
</dbReference>
<name>A0A2N8TIM8_9ACTN</name>
<keyword evidence="3" id="KW-1185">Reference proteome</keyword>
<dbReference type="AlphaFoldDB" id="A0A2N8TIM8"/>
<accession>A0A2N8TIM8</accession>
<keyword evidence="1" id="KW-1133">Transmembrane helix</keyword>
<evidence type="ECO:0000256" key="1">
    <source>
        <dbReference type="SAM" id="Phobius"/>
    </source>
</evidence>
<sequence length="104" mass="10762">MIPTNVYPGTMAPHMPIEQYQAAHGCACGHSHGHGQAPVQQIVIKQADPWLRYMGIGFAAASIGLLVFVSIVAALIAAGVCALCVAVAARALRGLLSGKEVAKK</sequence>
<gene>
    <name evidence="2" type="ORF">C1J00_28650</name>
</gene>
<evidence type="ECO:0000313" key="2">
    <source>
        <dbReference type="EMBL" id="PNG18881.1"/>
    </source>
</evidence>
<dbReference type="EMBL" id="POUC01000268">
    <property type="protein sequence ID" value="PNG18881.1"/>
    <property type="molecule type" value="Genomic_DNA"/>
</dbReference>
<evidence type="ECO:0000313" key="3">
    <source>
        <dbReference type="Proteomes" id="UP000235943"/>
    </source>
</evidence>
<comment type="caution">
    <text evidence="2">The sequence shown here is derived from an EMBL/GenBank/DDBJ whole genome shotgun (WGS) entry which is preliminary data.</text>
</comment>
<organism evidence="2 3">
    <name type="scientific">Streptomyces cahuitamycinicus</name>
    <dbReference type="NCBI Taxonomy" id="2070367"/>
    <lineage>
        <taxon>Bacteria</taxon>
        <taxon>Bacillati</taxon>
        <taxon>Actinomycetota</taxon>
        <taxon>Actinomycetes</taxon>
        <taxon>Kitasatosporales</taxon>
        <taxon>Streptomycetaceae</taxon>
        <taxon>Streptomyces</taxon>
    </lineage>
</organism>
<keyword evidence="1" id="KW-0812">Transmembrane</keyword>
<keyword evidence="1" id="KW-0472">Membrane</keyword>
<feature type="transmembrane region" description="Helical" evidence="1">
    <location>
        <begin position="56"/>
        <end position="89"/>
    </location>
</feature>